<dbReference type="Proteomes" id="UP000008022">
    <property type="component" value="Unassembled WGS sequence"/>
</dbReference>
<proteinExistence type="predicted"/>
<organism evidence="2 3">
    <name type="scientific">Oryza rufipogon</name>
    <name type="common">Brownbeard rice</name>
    <name type="synonym">Asian wild rice</name>
    <dbReference type="NCBI Taxonomy" id="4529"/>
    <lineage>
        <taxon>Eukaryota</taxon>
        <taxon>Viridiplantae</taxon>
        <taxon>Streptophyta</taxon>
        <taxon>Embryophyta</taxon>
        <taxon>Tracheophyta</taxon>
        <taxon>Spermatophyta</taxon>
        <taxon>Magnoliopsida</taxon>
        <taxon>Liliopsida</taxon>
        <taxon>Poales</taxon>
        <taxon>Poaceae</taxon>
        <taxon>BOP clade</taxon>
        <taxon>Oryzoideae</taxon>
        <taxon>Oryzeae</taxon>
        <taxon>Oryzinae</taxon>
        <taxon>Oryza</taxon>
    </lineage>
</organism>
<sequence>MEATAKWVLPNPKQLNEDTLSHSGGRRGRAGRGGRGSGQRASRGSRDEEDRRRCRSFVGEGDEESRLLHYGSVASAADPSTPPLAALSLLWVRLGAVPVPVVATKLLSPSSSSASGRDSTSAKGWNRNTSWGTDVHRSPSPPPPPPNASLGCVAWLKSGKRRVHQPGDALHRREQTRTEKRTPIGEETT</sequence>
<feature type="region of interest" description="Disordered" evidence="1">
    <location>
        <begin position="1"/>
        <end position="63"/>
    </location>
</feature>
<evidence type="ECO:0000313" key="2">
    <source>
        <dbReference type="EnsemblPlants" id="ORUFI08G25350.1"/>
    </source>
</evidence>
<reference evidence="3" key="1">
    <citation type="submission" date="2013-06" db="EMBL/GenBank/DDBJ databases">
        <authorList>
            <person name="Zhao Q."/>
        </authorList>
    </citation>
    <scope>NUCLEOTIDE SEQUENCE</scope>
    <source>
        <strain evidence="3">cv. W1943</strain>
    </source>
</reference>
<name>A0A0E0QM38_ORYRU</name>
<evidence type="ECO:0000256" key="1">
    <source>
        <dbReference type="SAM" id="MobiDB-lite"/>
    </source>
</evidence>
<accession>A0A0E0QM38</accession>
<reference evidence="2" key="2">
    <citation type="submission" date="2015-06" db="UniProtKB">
        <authorList>
            <consortium name="EnsemblPlants"/>
        </authorList>
    </citation>
    <scope>IDENTIFICATION</scope>
</reference>
<feature type="compositionally biased region" description="Low complexity" evidence="1">
    <location>
        <begin position="108"/>
        <end position="121"/>
    </location>
</feature>
<dbReference type="Gramene" id="ORUFI08G25350.1">
    <property type="protein sequence ID" value="ORUFI08G25350.1"/>
    <property type="gene ID" value="ORUFI08G25350"/>
</dbReference>
<dbReference type="AlphaFoldDB" id="A0A0E0QM38"/>
<protein>
    <submittedName>
        <fullName evidence="2">Uncharacterized protein</fullName>
    </submittedName>
</protein>
<dbReference type="EnsemblPlants" id="ORUFI08G25350.1">
    <property type="protein sequence ID" value="ORUFI08G25350.1"/>
    <property type="gene ID" value="ORUFI08G25350"/>
</dbReference>
<feature type="compositionally biased region" description="Polar residues" evidence="1">
    <location>
        <begin position="122"/>
        <end position="132"/>
    </location>
</feature>
<feature type="compositionally biased region" description="Basic and acidic residues" evidence="1">
    <location>
        <begin position="169"/>
        <end position="189"/>
    </location>
</feature>
<dbReference type="HOGENOM" id="CLU_120696_0_0_1"/>
<feature type="region of interest" description="Disordered" evidence="1">
    <location>
        <begin position="105"/>
        <end position="189"/>
    </location>
</feature>
<evidence type="ECO:0000313" key="3">
    <source>
        <dbReference type="Proteomes" id="UP000008022"/>
    </source>
</evidence>
<keyword evidence="3" id="KW-1185">Reference proteome</keyword>